<dbReference type="Proteomes" id="UP001165064">
    <property type="component" value="Unassembled WGS sequence"/>
</dbReference>
<evidence type="ECO:0000313" key="1">
    <source>
        <dbReference type="EMBL" id="GME93122.1"/>
    </source>
</evidence>
<gene>
    <name evidence="1" type="ORF">Amon02_000924600</name>
</gene>
<organism evidence="1 2">
    <name type="scientific">Ambrosiozyma monospora</name>
    <name type="common">Yeast</name>
    <name type="synonym">Endomycopsis monosporus</name>
    <dbReference type="NCBI Taxonomy" id="43982"/>
    <lineage>
        <taxon>Eukaryota</taxon>
        <taxon>Fungi</taxon>
        <taxon>Dikarya</taxon>
        <taxon>Ascomycota</taxon>
        <taxon>Saccharomycotina</taxon>
        <taxon>Pichiomycetes</taxon>
        <taxon>Pichiales</taxon>
        <taxon>Pichiaceae</taxon>
        <taxon>Ambrosiozyma</taxon>
    </lineage>
</organism>
<evidence type="ECO:0000313" key="2">
    <source>
        <dbReference type="Proteomes" id="UP001165064"/>
    </source>
</evidence>
<protein>
    <submittedName>
        <fullName evidence="1">Unnamed protein product</fullName>
    </submittedName>
</protein>
<proteinExistence type="predicted"/>
<keyword evidence="2" id="KW-1185">Reference proteome</keyword>
<name>A0ACB5TQ95_AMBMO</name>
<dbReference type="EMBL" id="BSXS01008619">
    <property type="protein sequence ID" value="GME93122.1"/>
    <property type="molecule type" value="Genomic_DNA"/>
</dbReference>
<reference evidence="1" key="1">
    <citation type="submission" date="2023-04" db="EMBL/GenBank/DDBJ databases">
        <title>Ambrosiozyma monospora NBRC 10751.</title>
        <authorList>
            <person name="Ichikawa N."/>
            <person name="Sato H."/>
            <person name="Tonouchi N."/>
        </authorList>
    </citation>
    <scope>NUCLEOTIDE SEQUENCE</scope>
    <source>
        <strain evidence="1">NBRC 10751</strain>
    </source>
</reference>
<accession>A0ACB5TQ95</accession>
<sequence>MSILPIQQLKGFYVLPITLPSPTSITSSKKHSNKELQVIHYMFVKKHATKNEQESHSRSLFLVNVPVDANFNNIKKLFSQFSTGAIIESFKFNPYYDYNKLVNYNDEIDFTALSNPEFKPEPQQQQPQQGKKGKSQNQNQQQNRSHCPVGCAIVTFLDKQACNFALSNVKKLISSNSLKKNIPSWTTATEDSNVSGLKKYTASRKLDPKQLSLQVAQAMQEFTEREHRAAEEVDEMRELVDEDGFTLVVGSHRKTKNSILGGLKKKSDLLADAGKVKKMKKKEKQDFYRFQIRERKKMEMSELLKKFKEDQERVKVMKEKRKFKPY</sequence>
<comment type="caution">
    <text evidence="1">The sequence shown here is derived from an EMBL/GenBank/DDBJ whole genome shotgun (WGS) entry which is preliminary data.</text>
</comment>